<proteinExistence type="predicted"/>
<evidence type="ECO:0000313" key="2">
    <source>
        <dbReference type="EMBL" id="GMR45162.1"/>
    </source>
</evidence>
<feature type="non-terminal residue" evidence="2">
    <location>
        <position position="1"/>
    </location>
</feature>
<gene>
    <name evidence="2" type="ORF">PMAYCL1PPCAC_15357</name>
</gene>
<accession>A0AAN5HXX0</accession>
<comment type="caution">
    <text evidence="2">The sequence shown here is derived from an EMBL/GenBank/DDBJ whole genome shotgun (WGS) entry which is preliminary data.</text>
</comment>
<protein>
    <recommendedName>
        <fullName evidence="4">Acyltransferase</fullName>
    </recommendedName>
</protein>
<feature type="non-terminal residue" evidence="2">
    <location>
        <position position="115"/>
    </location>
</feature>
<keyword evidence="1" id="KW-0472">Membrane</keyword>
<organism evidence="2 3">
    <name type="scientific">Pristionchus mayeri</name>
    <dbReference type="NCBI Taxonomy" id="1317129"/>
    <lineage>
        <taxon>Eukaryota</taxon>
        <taxon>Metazoa</taxon>
        <taxon>Ecdysozoa</taxon>
        <taxon>Nematoda</taxon>
        <taxon>Chromadorea</taxon>
        <taxon>Rhabditida</taxon>
        <taxon>Rhabditina</taxon>
        <taxon>Diplogasteromorpha</taxon>
        <taxon>Diplogasteroidea</taxon>
        <taxon>Neodiplogasteridae</taxon>
        <taxon>Pristionchus</taxon>
    </lineage>
</organism>
<evidence type="ECO:0008006" key="4">
    <source>
        <dbReference type="Google" id="ProtNLM"/>
    </source>
</evidence>
<keyword evidence="1" id="KW-0812">Transmembrane</keyword>
<dbReference type="AlphaFoldDB" id="A0AAN5HXX0"/>
<dbReference type="PANTHER" id="PTHR11161">
    <property type="entry name" value="O-ACYLTRANSFERASE"/>
    <property type="match status" value="1"/>
</dbReference>
<evidence type="ECO:0000256" key="1">
    <source>
        <dbReference type="SAM" id="Phobius"/>
    </source>
</evidence>
<dbReference type="Proteomes" id="UP001328107">
    <property type="component" value="Unassembled WGS sequence"/>
</dbReference>
<sequence length="115" mass="13108">LACTFDWAGPVKTLLCHPLWYPLGRLSYCAYLMHDVLILLVVGSDDRPAHFVSIFHLYLTVTIPSVFLTWIFAYVWTSLVEIPFGNIEAILMKVNVDKNFPSQKIGNGYSQMKNL</sequence>
<dbReference type="PANTHER" id="PTHR11161:SF0">
    <property type="entry name" value="O-ACYLTRANSFERASE LIKE PROTEIN"/>
    <property type="match status" value="1"/>
</dbReference>
<keyword evidence="3" id="KW-1185">Reference proteome</keyword>
<reference evidence="3" key="1">
    <citation type="submission" date="2022-10" db="EMBL/GenBank/DDBJ databases">
        <title>Genome assembly of Pristionchus species.</title>
        <authorList>
            <person name="Yoshida K."/>
            <person name="Sommer R.J."/>
        </authorList>
    </citation>
    <scope>NUCLEOTIDE SEQUENCE [LARGE SCALE GENOMIC DNA]</scope>
    <source>
        <strain evidence="3">RS5460</strain>
    </source>
</reference>
<dbReference type="EMBL" id="BTRK01000004">
    <property type="protein sequence ID" value="GMR45162.1"/>
    <property type="molecule type" value="Genomic_DNA"/>
</dbReference>
<feature type="transmembrane region" description="Helical" evidence="1">
    <location>
        <begin position="54"/>
        <end position="76"/>
    </location>
</feature>
<evidence type="ECO:0000313" key="3">
    <source>
        <dbReference type="Proteomes" id="UP001328107"/>
    </source>
</evidence>
<name>A0AAN5HXX0_9BILA</name>
<feature type="transmembrane region" description="Helical" evidence="1">
    <location>
        <begin position="20"/>
        <end position="42"/>
    </location>
</feature>
<dbReference type="InterPro" id="IPR052728">
    <property type="entry name" value="O2_lipid_transport_reg"/>
</dbReference>
<keyword evidence="1" id="KW-1133">Transmembrane helix</keyword>